<dbReference type="PANTHER" id="PTHR43520:SF5">
    <property type="entry name" value="CATION-TRANSPORTING P-TYPE ATPASE-RELATED"/>
    <property type="match status" value="1"/>
</dbReference>
<dbReference type="SUPFAM" id="SSF56784">
    <property type="entry name" value="HAD-like"/>
    <property type="match status" value="1"/>
</dbReference>
<feature type="transmembrane region" description="Helical" evidence="15">
    <location>
        <begin position="178"/>
        <end position="200"/>
    </location>
</feature>
<evidence type="ECO:0000256" key="8">
    <source>
        <dbReference type="ARBA" id="ARBA00022741"/>
    </source>
</evidence>
<evidence type="ECO:0000256" key="12">
    <source>
        <dbReference type="ARBA" id="ARBA00022989"/>
    </source>
</evidence>
<dbReference type="InterPro" id="IPR023214">
    <property type="entry name" value="HAD_sf"/>
</dbReference>
<keyword evidence="4 15" id="KW-1003">Cell membrane</keyword>
<dbReference type="GO" id="GO:0043682">
    <property type="term" value="F:P-type divalent copper transporter activity"/>
    <property type="evidence" value="ECO:0007669"/>
    <property type="project" value="TreeGrafter"/>
</dbReference>
<dbReference type="InterPro" id="IPR001757">
    <property type="entry name" value="P_typ_ATPase"/>
</dbReference>
<keyword evidence="10" id="KW-0460">Magnesium</keyword>
<dbReference type="InterPro" id="IPR023298">
    <property type="entry name" value="ATPase_P-typ_TM_dom_sf"/>
</dbReference>
<feature type="transmembrane region" description="Helical" evidence="15">
    <location>
        <begin position="700"/>
        <end position="721"/>
    </location>
</feature>
<dbReference type="SUPFAM" id="SSF81653">
    <property type="entry name" value="Calcium ATPase, transduction domain A"/>
    <property type="match status" value="1"/>
</dbReference>
<keyword evidence="18" id="KW-1185">Reference proteome</keyword>
<proteinExistence type="inferred from homology"/>
<dbReference type="Gene3D" id="3.40.50.1000">
    <property type="entry name" value="HAD superfamily/HAD-like"/>
    <property type="match status" value="1"/>
</dbReference>
<dbReference type="Gene3D" id="3.40.1110.10">
    <property type="entry name" value="Calcium-transporting ATPase, cytoplasmic domain N"/>
    <property type="match status" value="1"/>
</dbReference>
<name>A0A8B2NFN7_9HYPH</name>
<evidence type="ECO:0000256" key="9">
    <source>
        <dbReference type="ARBA" id="ARBA00022840"/>
    </source>
</evidence>
<sequence>MSCCADPRAGFSNQWGTLPDSIRAAITPEGTGGRLVLHVPDIHCAACISTIEGALAPCGGNARVNLTRKTVTLGWDAPTFDPSVPVGVLRNLGYTPQPLATTTEVRDRRGAELMRCVAVSGFAAMNVMLLSVSVWSGADGSTQQLFHWFSALIALPALAYAARPFFRSAFGALRHGRLNMDVPITLAIVLAAAHSLATTISGEGETYFDAAITLTFFLLIGRLLDHLTRERARLSVTRLAAMRPPFAHVVTASGVAPVAVEEIRPGSVIEVAAGERVPLDGRLLLGEAAFDTSLATGESHPETVAAGGEIMAGALAVTGPHRLTVLRPSADSYVSRLAALQAAAENVRSRHARIADRAAVVYAPTVHILALATFVGWLAAGAGPGAALTTAIAVLVITCPCALGLAVPAVHVAACERLFRQGLAIKDGAALERLERIDEVVFDKTGTLTVPSLAEPSAIAPRDLAAATALARHSTHPVSRAIVEAAEAQDLPRVIATDVTELRGRGMEGRIDGRRVFLGQGAPAWAEAAGEGLVFVREGEAPLAIAVEERLRPGAETLVGDLKGRGLPVTILSGDRPEAVARVAGELGVADWRAQLTPSDKVDHLAARQRAGANPLMVGDGLNDGPALAAATASIAPAGASDLSQTAADLVMTGTSLSGVWTALATARGAHRIVLQNLGVALAYNCIAVPIAVLGYASPLVAAIAMSSSSIVVTLNALRLVRGPSEGRE</sequence>
<dbReference type="InterPro" id="IPR036163">
    <property type="entry name" value="HMA_dom_sf"/>
</dbReference>
<evidence type="ECO:0000256" key="13">
    <source>
        <dbReference type="ARBA" id="ARBA00023065"/>
    </source>
</evidence>
<keyword evidence="5" id="KW-0597">Phosphoprotein</keyword>
<keyword evidence="6 15" id="KW-0812">Transmembrane</keyword>
<dbReference type="PANTHER" id="PTHR43520">
    <property type="entry name" value="ATP7, ISOFORM B"/>
    <property type="match status" value="1"/>
</dbReference>
<keyword evidence="13" id="KW-0406">Ion transport</keyword>
<evidence type="ECO:0000256" key="6">
    <source>
        <dbReference type="ARBA" id="ARBA00022692"/>
    </source>
</evidence>
<dbReference type="CDD" id="cd00371">
    <property type="entry name" value="HMA"/>
    <property type="match status" value="1"/>
</dbReference>
<evidence type="ECO:0000256" key="1">
    <source>
        <dbReference type="ARBA" id="ARBA00004651"/>
    </source>
</evidence>
<reference evidence="17 18" key="1">
    <citation type="submission" date="2018-05" db="EMBL/GenBank/DDBJ databases">
        <title>Acuticoccus sediminis sp. nov., isolated from deep-sea sediment of Indian Ocean.</title>
        <authorList>
            <person name="Liu X."/>
            <person name="Lai Q."/>
            <person name="Du Y."/>
            <person name="Sun F."/>
            <person name="Zhang X."/>
            <person name="Wang S."/>
            <person name="Shao Z."/>
        </authorList>
    </citation>
    <scope>NUCLEOTIDE SEQUENCE [LARGE SCALE GENOMIC DNA]</scope>
    <source>
        <strain evidence="17 18">PTG4-2</strain>
    </source>
</reference>
<dbReference type="PROSITE" id="PS50846">
    <property type="entry name" value="HMA_2"/>
    <property type="match status" value="1"/>
</dbReference>
<evidence type="ECO:0000256" key="11">
    <source>
        <dbReference type="ARBA" id="ARBA00022967"/>
    </source>
</evidence>
<evidence type="ECO:0000256" key="3">
    <source>
        <dbReference type="ARBA" id="ARBA00022448"/>
    </source>
</evidence>
<feature type="transmembrane region" description="Helical" evidence="15">
    <location>
        <begin position="148"/>
        <end position="166"/>
    </location>
</feature>
<dbReference type="InterPro" id="IPR023299">
    <property type="entry name" value="ATPase_P-typ_cyto_dom_N"/>
</dbReference>
<dbReference type="OrthoDB" id="9807843at2"/>
<dbReference type="NCBIfam" id="TIGR01512">
    <property type="entry name" value="ATPase-IB2_Cd"/>
    <property type="match status" value="1"/>
</dbReference>
<feature type="transmembrane region" description="Helical" evidence="15">
    <location>
        <begin position="674"/>
        <end position="694"/>
    </location>
</feature>
<dbReference type="SUPFAM" id="SSF55008">
    <property type="entry name" value="HMA, heavy metal-associated domain"/>
    <property type="match status" value="1"/>
</dbReference>
<evidence type="ECO:0000256" key="2">
    <source>
        <dbReference type="ARBA" id="ARBA00006024"/>
    </source>
</evidence>
<dbReference type="Pfam" id="PF00702">
    <property type="entry name" value="Hydrolase"/>
    <property type="match status" value="1"/>
</dbReference>
<evidence type="ECO:0000256" key="15">
    <source>
        <dbReference type="RuleBase" id="RU362081"/>
    </source>
</evidence>
<dbReference type="InterPro" id="IPR008250">
    <property type="entry name" value="ATPase_P-typ_transduc_dom_A_sf"/>
</dbReference>
<keyword evidence="7 15" id="KW-0479">Metal-binding</keyword>
<dbReference type="InterPro" id="IPR059000">
    <property type="entry name" value="ATPase_P-type_domA"/>
</dbReference>
<dbReference type="Gene3D" id="3.30.70.100">
    <property type="match status" value="1"/>
</dbReference>
<evidence type="ECO:0000313" key="18">
    <source>
        <dbReference type="Proteomes" id="UP000249590"/>
    </source>
</evidence>
<keyword evidence="12 15" id="KW-1133">Transmembrane helix</keyword>
<comment type="similarity">
    <text evidence="2 15">Belongs to the cation transport ATPase (P-type) (TC 3.A.3) family. Type IB subfamily.</text>
</comment>
<keyword evidence="9 15" id="KW-0067">ATP-binding</keyword>
<keyword evidence="8 15" id="KW-0547">Nucleotide-binding</keyword>
<dbReference type="Pfam" id="PF00122">
    <property type="entry name" value="E1-E2_ATPase"/>
    <property type="match status" value="1"/>
</dbReference>
<evidence type="ECO:0000256" key="10">
    <source>
        <dbReference type="ARBA" id="ARBA00022842"/>
    </source>
</evidence>
<gene>
    <name evidence="17" type="primary">cadA</name>
    <name evidence="17" type="ORF">DLJ53_28090</name>
</gene>
<evidence type="ECO:0000256" key="5">
    <source>
        <dbReference type="ARBA" id="ARBA00022553"/>
    </source>
</evidence>
<keyword evidence="14 15" id="KW-0472">Membrane</keyword>
<feature type="transmembrane region" description="Helical" evidence="15">
    <location>
        <begin position="358"/>
        <end position="380"/>
    </location>
</feature>
<organism evidence="17 18">
    <name type="scientific">Acuticoccus sediminis</name>
    <dbReference type="NCBI Taxonomy" id="2184697"/>
    <lineage>
        <taxon>Bacteria</taxon>
        <taxon>Pseudomonadati</taxon>
        <taxon>Pseudomonadota</taxon>
        <taxon>Alphaproteobacteria</taxon>
        <taxon>Hyphomicrobiales</taxon>
        <taxon>Amorphaceae</taxon>
        <taxon>Acuticoccus</taxon>
    </lineage>
</organism>
<comment type="caution">
    <text evidence="17">The sequence shown here is derived from an EMBL/GenBank/DDBJ whole genome shotgun (WGS) entry which is preliminary data.</text>
</comment>
<dbReference type="Gene3D" id="2.70.150.10">
    <property type="entry name" value="Calcium-transporting ATPase, cytoplasmic transduction domain A"/>
    <property type="match status" value="1"/>
</dbReference>
<dbReference type="EMBL" id="QHHQ01000008">
    <property type="protein sequence ID" value="RAH97709.1"/>
    <property type="molecule type" value="Genomic_DNA"/>
</dbReference>
<keyword evidence="11" id="KW-1278">Translocase</keyword>
<protein>
    <submittedName>
        <fullName evidence="17">Cadmium-translocating P-type ATPase</fullName>
    </submittedName>
</protein>
<evidence type="ECO:0000313" key="17">
    <source>
        <dbReference type="EMBL" id="RAH97709.1"/>
    </source>
</evidence>
<evidence type="ECO:0000259" key="16">
    <source>
        <dbReference type="PROSITE" id="PS50846"/>
    </source>
</evidence>
<feature type="transmembrane region" description="Helical" evidence="15">
    <location>
        <begin position="386"/>
        <end position="410"/>
    </location>
</feature>
<dbReference type="InterPro" id="IPR036412">
    <property type="entry name" value="HAD-like_sf"/>
</dbReference>
<dbReference type="GO" id="GO:0016887">
    <property type="term" value="F:ATP hydrolysis activity"/>
    <property type="evidence" value="ECO:0007669"/>
    <property type="project" value="InterPro"/>
</dbReference>
<evidence type="ECO:0000256" key="14">
    <source>
        <dbReference type="ARBA" id="ARBA00023136"/>
    </source>
</evidence>
<dbReference type="RefSeq" id="WP_111351556.1">
    <property type="nucleotide sequence ID" value="NZ_QHHQ01000008.1"/>
</dbReference>
<dbReference type="AlphaFoldDB" id="A0A8B2NFN7"/>
<feature type="transmembrane region" description="Helical" evidence="15">
    <location>
        <begin position="206"/>
        <end position="224"/>
    </location>
</feature>
<keyword evidence="3" id="KW-0813">Transport</keyword>
<evidence type="ECO:0000256" key="4">
    <source>
        <dbReference type="ARBA" id="ARBA00022475"/>
    </source>
</evidence>
<dbReference type="InterPro" id="IPR006121">
    <property type="entry name" value="HMA_dom"/>
</dbReference>
<accession>A0A8B2NFN7</accession>
<dbReference type="GO" id="GO:0005507">
    <property type="term" value="F:copper ion binding"/>
    <property type="evidence" value="ECO:0007669"/>
    <property type="project" value="TreeGrafter"/>
</dbReference>
<dbReference type="NCBIfam" id="TIGR01511">
    <property type="entry name" value="ATPase-IB1_Cu"/>
    <property type="match status" value="1"/>
</dbReference>
<dbReference type="PRINTS" id="PR00119">
    <property type="entry name" value="CATATPASE"/>
</dbReference>
<dbReference type="InterPro" id="IPR027256">
    <property type="entry name" value="P-typ_ATPase_IB"/>
</dbReference>
<dbReference type="GO" id="GO:0005886">
    <property type="term" value="C:plasma membrane"/>
    <property type="evidence" value="ECO:0007669"/>
    <property type="project" value="UniProtKB-SubCell"/>
</dbReference>
<feature type="domain" description="HMA" evidence="16">
    <location>
        <begin position="33"/>
        <end position="97"/>
    </location>
</feature>
<dbReference type="NCBIfam" id="TIGR01494">
    <property type="entry name" value="ATPase_P-type"/>
    <property type="match status" value="1"/>
</dbReference>
<comment type="subcellular location">
    <subcellularLocation>
        <location evidence="1">Cell membrane</location>
        <topology evidence="1">Multi-pass membrane protein</topology>
    </subcellularLocation>
</comment>
<dbReference type="Proteomes" id="UP000249590">
    <property type="component" value="Unassembled WGS sequence"/>
</dbReference>
<dbReference type="SUPFAM" id="SSF81665">
    <property type="entry name" value="Calcium ATPase, transmembrane domain M"/>
    <property type="match status" value="1"/>
</dbReference>
<dbReference type="GO" id="GO:0005524">
    <property type="term" value="F:ATP binding"/>
    <property type="evidence" value="ECO:0007669"/>
    <property type="project" value="UniProtKB-UniRule"/>
</dbReference>
<dbReference type="NCBIfam" id="TIGR01525">
    <property type="entry name" value="ATPase-IB_hvy"/>
    <property type="match status" value="1"/>
</dbReference>
<evidence type="ECO:0000256" key="7">
    <source>
        <dbReference type="ARBA" id="ARBA00022723"/>
    </source>
</evidence>
<dbReference type="InterPro" id="IPR018303">
    <property type="entry name" value="ATPase_P-typ_P_site"/>
</dbReference>
<dbReference type="PROSITE" id="PS00154">
    <property type="entry name" value="ATPASE_E1_E2"/>
    <property type="match status" value="1"/>
</dbReference>
<dbReference type="GO" id="GO:0055070">
    <property type="term" value="P:copper ion homeostasis"/>
    <property type="evidence" value="ECO:0007669"/>
    <property type="project" value="TreeGrafter"/>
</dbReference>
<feature type="transmembrane region" description="Helical" evidence="15">
    <location>
        <begin position="116"/>
        <end position="136"/>
    </location>
</feature>